<dbReference type="InterPro" id="IPR028889">
    <property type="entry name" value="USP"/>
</dbReference>
<proteinExistence type="inferred from homology"/>
<dbReference type="SUPFAM" id="SSF54236">
    <property type="entry name" value="Ubiquitin-like"/>
    <property type="match status" value="1"/>
</dbReference>
<dbReference type="CDD" id="cd02657">
    <property type="entry name" value="Peptidase_C19A"/>
    <property type="match status" value="1"/>
</dbReference>
<comment type="catalytic activity">
    <reaction evidence="1 6">
        <text>Thiol-dependent hydrolysis of ester, thioester, amide, peptide and isopeptide bonds formed by the C-terminal Gly of ubiquitin (a 76-residue protein attached to proteins as an intracellular targeting signal).</text>
        <dbReference type="EC" id="3.4.19.12"/>
    </reaction>
</comment>
<dbReference type="InterPro" id="IPR044635">
    <property type="entry name" value="UBP14-like"/>
</dbReference>
<evidence type="ECO:0000259" key="8">
    <source>
        <dbReference type="PROSITE" id="PS50235"/>
    </source>
</evidence>
<dbReference type="Proteomes" id="UP000269793">
    <property type="component" value="Chromosome IV"/>
</dbReference>
<dbReference type="Gene3D" id="3.90.70.10">
    <property type="entry name" value="Cysteine proteinases"/>
    <property type="match status" value="1"/>
</dbReference>
<dbReference type="InterPro" id="IPR038765">
    <property type="entry name" value="Papain-like_cys_pep_sf"/>
</dbReference>
<dbReference type="PROSITE" id="PS00973">
    <property type="entry name" value="USP_2"/>
    <property type="match status" value="1"/>
</dbReference>
<dbReference type="PANTHER" id="PTHR43982">
    <property type="entry name" value="UBIQUITIN CARBOXYL-TERMINAL HYDROLASE"/>
    <property type="match status" value="1"/>
</dbReference>
<feature type="domain" description="USP" evidence="8">
    <location>
        <begin position="108"/>
        <end position="502"/>
    </location>
</feature>
<protein>
    <recommendedName>
        <fullName evidence="6">Ubiquitin carboxyl-terminal hydrolase</fullName>
        <ecNumber evidence="6">3.4.19.12</ecNumber>
    </recommendedName>
</protein>
<organism evidence="9 10">
    <name type="scientific">Malassezia restricta (strain ATCC 96810 / NBRC 103918 / CBS 7877)</name>
    <name type="common">Seborrheic dermatitis infection agent</name>
    <dbReference type="NCBI Taxonomy" id="425264"/>
    <lineage>
        <taxon>Eukaryota</taxon>
        <taxon>Fungi</taxon>
        <taxon>Dikarya</taxon>
        <taxon>Basidiomycota</taxon>
        <taxon>Ustilaginomycotina</taxon>
        <taxon>Malasseziomycetes</taxon>
        <taxon>Malasseziales</taxon>
        <taxon>Malasseziaceae</taxon>
        <taxon>Malassezia</taxon>
    </lineage>
</organism>
<evidence type="ECO:0000313" key="9">
    <source>
        <dbReference type="EMBL" id="AYO43514.1"/>
    </source>
</evidence>
<keyword evidence="5 6" id="KW-0788">Thiol protease</keyword>
<dbReference type="InterPro" id="IPR029071">
    <property type="entry name" value="Ubiquitin-like_domsf"/>
</dbReference>
<dbReference type="VEuPathDB" id="FungiDB:DNF11_2564"/>
<keyword evidence="4 6" id="KW-0378">Hydrolase</keyword>
<keyword evidence="10" id="KW-1185">Reference proteome</keyword>
<feature type="domain" description="Ubiquitin-like" evidence="7">
    <location>
        <begin position="5"/>
        <end position="75"/>
    </location>
</feature>
<evidence type="ECO:0000256" key="1">
    <source>
        <dbReference type="ARBA" id="ARBA00000707"/>
    </source>
</evidence>
<dbReference type="GO" id="GO:0016579">
    <property type="term" value="P:protein deubiquitination"/>
    <property type="evidence" value="ECO:0007669"/>
    <property type="project" value="InterPro"/>
</dbReference>
<dbReference type="InterPro" id="IPR001394">
    <property type="entry name" value="Peptidase_C19_UCH"/>
</dbReference>
<dbReference type="InterPro" id="IPR019954">
    <property type="entry name" value="Ubiquitin_CS"/>
</dbReference>
<dbReference type="PROSITE" id="PS00972">
    <property type="entry name" value="USP_1"/>
    <property type="match status" value="1"/>
</dbReference>
<dbReference type="AlphaFoldDB" id="A0A3G2S609"/>
<dbReference type="GO" id="GO:0004843">
    <property type="term" value="F:cysteine-type deubiquitinase activity"/>
    <property type="evidence" value="ECO:0007669"/>
    <property type="project" value="UniProtKB-UniRule"/>
</dbReference>
<dbReference type="Pfam" id="PF00443">
    <property type="entry name" value="UCH"/>
    <property type="match status" value="1"/>
</dbReference>
<dbReference type="Gene3D" id="3.10.20.90">
    <property type="entry name" value="Phosphatidylinositol 3-kinase Catalytic Subunit, Chain A, domain 1"/>
    <property type="match status" value="1"/>
</dbReference>
<reference evidence="9 10" key="1">
    <citation type="submission" date="2018-10" db="EMBL/GenBank/DDBJ databases">
        <title>Complete genome sequence of Malassezia restricta CBS 7877.</title>
        <authorList>
            <person name="Morand S.C."/>
            <person name="Bertignac M."/>
            <person name="Iltis A."/>
            <person name="Kolder I."/>
            <person name="Pirovano W."/>
            <person name="Jourdain R."/>
            <person name="Clavaud C."/>
        </authorList>
    </citation>
    <scope>NUCLEOTIDE SEQUENCE [LARGE SCALE GENOMIC DNA]</scope>
    <source>
        <strain evidence="9 10">CBS 7877</strain>
    </source>
</reference>
<comment type="similarity">
    <text evidence="6">Belongs to the peptidase C19 family.</text>
</comment>
<dbReference type="GO" id="GO:0043161">
    <property type="term" value="P:proteasome-mediated ubiquitin-dependent protein catabolic process"/>
    <property type="evidence" value="ECO:0007669"/>
    <property type="project" value="InterPro"/>
</dbReference>
<dbReference type="PROSITE" id="PS50053">
    <property type="entry name" value="UBIQUITIN_2"/>
    <property type="match status" value="1"/>
</dbReference>
<accession>A0A3G2S609</accession>
<evidence type="ECO:0000313" key="10">
    <source>
        <dbReference type="Proteomes" id="UP000269793"/>
    </source>
</evidence>
<keyword evidence="2 6" id="KW-0645">Protease</keyword>
<dbReference type="PROSITE" id="PS00299">
    <property type="entry name" value="UBIQUITIN_1"/>
    <property type="match status" value="1"/>
</dbReference>
<dbReference type="PANTHER" id="PTHR43982:SF1">
    <property type="entry name" value="UBIQUITIN CARBOXYL-TERMINAL HYDROLASE 14"/>
    <property type="match status" value="1"/>
</dbReference>
<dbReference type="InterPro" id="IPR000626">
    <property type="entry name" value="Ubiquitin-like_dom"/>
</dbReference>
<evidence type="ECO:0000256" key="6">
    <source>
        <dbReference type="RuleBase" id="RU366025"/>
    </source>
</evidence>
<dbReference type="CDD" id="cd16104">
    <property type="entry name" value="Ubl_USP14_like"/>
    <property type="match status" value="1"/>
</dbReference>
<keyword evidence="3 6" id="KW-0833">Ubl conjugation pathway</keyword>
<dbReference type="OrthoDB" id="333239at2759"/>
<dbReference type="SMART" id="SM00213">
    <property type="entry name" value="UBQ"/>
    <property type="match status" value="1"/>
</dbReference>
<dbReference type="EC" id="3.4.19.12" evidence="6"/>
<gene>
    <name evidence="9" type="primary">ubp6</name>
    <name evidence="9" type="ORF">DNF11_2564</name>
</gene>
<dbReference type="InterPro" id="IPR018200">
    <property type="entry name" value="USP_CS"/>
</dbReference>
<evidence type="ECO:0000256" key="5">
    <source>
        <dbReference type="ARBA" id="ARBA00022807"/>
    </source>
</evidence>
<dbReference type="STRING" id="425264.A0A3G2S609"/>
<dbReference type="PROSITE" id="PS50235">
    <property type="entry name" value="USP_3"/>
    <property type="match status" value="1"/>
</dbReference>
<name>A0A3G2S609_MALR7</name>
<dbReference type="GO" id="GO:0070628">
    <property type="term" value="F:proteasome binding"/>
    <property type="evidence" value="ECO:0007669"/>
    <property type="project" value="TreeGrafter"/>
</dbReference>
<dbReference type="EMBL" id="CP033151">
    <property type="protein sequence ID" value="AYO43514.1"/>
    <property type="molecule type" value="Genomic_DNA"/>
</dbReference>
<evidence type="ECO:0000256" key="3">
    <source>
        <dbReference type="ARBA" id="ARBA00022786"/>
    </source>
</evidence>
<evidence type="ECO:0000256" key="2">
    <source>
        <dbReference type="ARBA" id="ARBA00022670"/>
    </source>
</evidence>
<dbReference type="GO" id="GO:0061136">
    <property type="term" value="P:regulation of proteasomal protein catabolic process"/>
    <property type="evidence" value="ECO:0007669"/>
    <property type="project" value="TreeGrafter"/>
</dbReference>
<dbReference type="SUPFAM" id="SSF54001">
    <property type="entry name" value="Cysteine proteinases"/>
    <property type="match status" value="1"/>
</dbReference>
<dbReference type="Pfam" id="PF00240">
    <property type="entry name" value="ubiquitin"/>
    <property type="match status" value="1"/>
</dbReference>
<evidence type="ECO:0000259" key="7">
    <source>
        <dbReference type="PROSITE" id="PS50053"/>
    </source>
</evidence>
<sequence>MGKMTTIPVKVKHNGKNYDVSMNLEGTGLDFKRAIADVTHVPPERQKVLIKGGLLKDDTPLGKVGARAGQQFMVLGAVGELPKAPEKPVQFLEDLPEDELNKAKDLRVGLVNLGNTCYLNATLQLLRAIPQLEDALNAFPGRIGSNQGDASFTAALRDLFQDMRKTTEPVPPLVLLSTLRKIAPQFAEMSSTSGGFAQQDAEEAWLQIIQALASSRVATTPSEPLVAQYLTGHMSIERRCKEAPNETPAQLDEPFQILQCTISSQTNDMESGILDSFSQKLEKHSEQLQRTAVYDETRRITRLSEYLFVHFVRFYWRRDINKKTKIMRKVKFPKELDASSLVTPELARRLSPVSAKIRAVEKERADRAKIRARAKERHLELGAVEGGALTDEQEREQRSKEAADIQATIDPDLSSDHGCNVSGLYDLVGIVTHKGAAADAGHYMSWVRKSAVDPPSDSLDAPSQDWYKFDDDKVTIVPPEKIEMLYGGGEDSVAYILLYRAKSLS</sequence>
<evidence type="ECO:0000256" key="4">
    <source>
        <dbReference type="ARBA" id="ARBA00022801"/>
    </source>
</evidence>